<keyword evidence="4" id="KW-1185">Reference proteome</keyword>
<sequence>NFPATSDEQESTELPNPPTEHTAVRLTMERTTQTEVRVPRWRQLLYCLAGDDQYRRQRQREAGNRGHINSVSHIDKAARVLFPASFALLNLFYWLIYAFANDTFAWSDNPISTLSH</sequence>
<evidence type="ECO:0000256" key="1">
    <source>
        <dbReference type="SAM" id="MobiDB-lite"/>
    </source>
</evidence>
<evidence type="ECO:0000313" key="4">
    <source>
        <dbReference type="Proteomes" id="UP000838756"/>
    </source>
</evidence>
<dbReference type="Proteomes" id="UP000838756">
    <property type="component" value="Unassembled WGS sequence"/>
</dbReference>
<dbReference type="AlphaFoldDB" id="A0A8S4QH69"/>
<name>A0A8S4QH69_9NEOP</name>
<feature type="non-terminal residue" evidence="3">
    <location>
        <position position="1"/>
    </location>
</feature>
<dbReference type="GO" id="GO:0006811">
    <property type="term" value="P:monoatomic ion transport"/>
    <property type="evidence" value="ECO:0007669"/>
    <property type="project" value="InterPro"/>
</dbReference>
<evidence type="ECO:0000313" key="3">
    <source>
        <dbReference type="EMBL" id="CAH2208796.1"/>
    </source>
</evidence>
<dbReference type="InterPro" id="IPR036719">
    <property type="entry name" value="Neuro-gated_channel_TM_sf"/>
</dbReference>
<reference evidence="3" key="1">
    <citation type="submission" date="2022-03" db="EMBL/GenBank/DDBJ databases">
        <authorList>
            <person name="Lindestad O."/>
        </authorList>
    </citation>
    <scope>NUCLEOTIDE SEQUENCE</scope>
</reference>
<dbReference type="InterPro" id="IPR038050">
    <property type="entry name" value="Neuro_actylchol_rec"/>
</dbReference>
<gene>
    <name evidence="3" type="primary">jg1385</name>
    <name evidence="3" type="ORF">PAEG_LOCUS1314</name>
</gene>
<dbReference type="OrthoDB" id="203862at2759"/>
<organism evidence="3 4">
    <name type="scientific">Pararge aegeria aegeria</name>
    <dbReference type="NCBI Taxonomy" id="348720"/>
    <lineage>
        <taxon>Eukaryota</taxon>
        <taxon>Metazoa</taxon>
        <taxon>Ecdysozoa</taxon>
        <taxon>Arthropoda</taxon>
        <taxon>Hexapoda</taxon>
        <taxon>Insecta</taxon>
        <taxon>Pterygota</taxon>
        <taxon>Neoptera</taxon>
        <taxon>Endopterygota</taxon>
        <taxon>Lepidoptera</taxon>
        <taxon>Glossata</taxon>
        <taxon>Ditrysia</taxon>
        <taxon>Papilionoidea</taxon>
        <taxon>Nymphalidae</taxon>
        <taxon>Satyrinae</taxon>
        <taxon>Satyrini</taxon>
        <taxon>Parargina</taxon>
        <taxon>Pararge</taxon>
    </lineage>
</organism>
<protein>
    <submittedName>
        <fullName evidence="3">Jg1385 protein</fullName>
    </submittedName>
</protein>
<evidence type="ECO:0000256" key="2">
    <source>
        <dbReference type="SAM" id="Phobius"/>
    </source>
</evidence>
<dbReference type="Gene3D" id="1.20.58.390">
    <property type="entry name" value="Neurotransmitter-gated ion-channel transmembrane domain"/>
    <property type="match status" value="1"/>
</dbReference>
<keyword evidence="2" id="KW-0472">Membrane</keyword>
<accession>A0A8S4QH69</accession>
<feature type="region of interest" description="Disordered" evidence="1">
    <location>
        <begin position="1"/>
        <end position="24"/>
    </location>
</feature>
<dbReference type="GO" id="GO:0016020">
    <property type="term" value="C:membrane"/>
    <property type="evidence" value="ECO:0007669"/>
    <property type="project" value="InterPro"/>
</dbReference>
<keyword evidence="2" id="KW-0812">Transmembrane</keyword>
<comment type="caution">
    <text evidence="3">The sequence shown here is derived from an EMBL/GenBank/DDBJ whole genome shotgun (WGS) entry which is preliminary data.</text>
</comment>
<dbReference type="EMBL" id="CAKXAJ010004547">
    <property type="protein sequence ID" value="CAH2208796.1"/>
    <property type="molecule type" value="Genomic_DNA"/>
</dbReference>
<dbReference type="SUPFAM" id="SSF90112">
    <property type="entry name" value="Neurotransmitter-gated ion-channel transmembrane pore"/>
    <property type="match status" value="1"/>
</dbReference>
<proteinExistence type="predicted"/>
<keyword evidence="2" id="KW-1133">Transmembrane helix</keyword>
<feature type="transmembrane region" description="Helical" evidence="2">
    <location>
        <begin position="80"/>
        <end position="100"/>
    </location>
</feature>